<reference evidence="3 4" key="1">
    <citation type="submission" date="2019-06" db="EMBL/GenBank/DDBJ databases">
        <title>Genome Sequence of the Brown Rot Fungal Pathogen Monilinia fructicola.</title>
        <authorList>
            <person name="De Miccolis Angelini R.M."/>
            <person name="Landi L."/>
            <person name="Abate D."/>
            <person name="Pollastro S."/>
            <person name="Romanazzi G."/>
            <person name="Faretra F."/>
        </authorList>
    </citation>
    <scope>NUCLEOTIDE SEQUENCE [LARGE SCALE GENOMIC DNA]</scope>
    <source>
        <strain evidence="3 4">Mfrc123</strain>
    </source>
</reference>
<proteinExistence type="inferred from homology"/>
<evidence type="ECO:0000256" key="1">
    <source>
        <dbReference type="ARBA" id="ARBA00010568"/>
    </source>
</evidence>
<dbReference type="Proteomes" id="UP000322873">
    <property type="component" value="Unassembled WGS sequence"/>
</dbReference>
<protein>
    <recommendedName>
        <fullName evidence="5">DUF1917-domain-containing protein</fullName>
    </recommendedName>
</protein>
<dbReference type="Pfam" id="PF08939">
    <property type="entry name" value="Bles03"/>
    <property type="match status" value="1"/>
</dbReference>
<gene>
    <name evidence="3" type="ORF">EYC84_008816</name>
</gene>
<organism evidence="3 4">
    <name type="scientific">Monilinia fructicola</name>
    <name type="common">Brown rot fungus</name>
    <name type="synonym">Ciboria fructicola</name>
    <dbReference type="NCBI Taxonomy" id="38448"/>
    <lineage>
        <taxon>Eukaryota</taxon>
        <taxon>Fungi</taxon>
        <taxon>Dikarya</taxon>
        <taxon>Ascomycota</taxon>
        <taxon>Pezizomycotina</taxon>
        <taxon>Leotiomycetes</taxon>
        <taxon>Helotiales</taxon>
        <taxon>Sclerotiniaceae</taxon>
        <taxon>Monilinia</taxon>
    </lineage>
</organism>
<dbReference type="PANTHER" id="PTHR31977:SF1">
    <property type="entry name" value="UPF0696 PROTEIN C11ORF68"/>
    <property type="match status" value="1"/>
</dbReference>
<evidence type="ECO:0000256" key="2">
    <source>
        <dbReference type="SAM" id="MobiDB-lite"/>
    </source>
</evidence>
<evidence type="ECO:0000313" key="4">
    <source>
        <dbReference type="Proteomes" id="UP000322873"/>
    </source>
</evidence>
<evidence type="ECO:0000313" key="3">
    <source>
        <dbReference type="EMBL" id="KAA8566215.1"/>
    </source>
</evidence>
<dbReference type="EMBL" id="VICG01000012">
    <property type="protein sequence ID" value="KAA8566215.1"/>
    <property type="molecule type" value="Genomic_DNA"/>
</dbReference>
<comment type="caution">
    <text evidence="3">The sequence shown here is derived from an EMBL/GenBank/DDBJ whole genome shotgun (WGS) entry which is preliminary data.</text>
</comment>
<sequence>MQIALSLRGLEHSKCYRVLLTASGCKASSAQKAKTQDTGPSYTLTIKSGQTETKASFEERVAEFDDTAYWKNHQPSLTEKADVSVAQALASPPPKVARYNPYEASTTRTTQCSESIPWIYITNPFRKVPKGIAVNEEAPPGEDGDWGKCKEVIVKKILDTAIECRCTSGKWMIFSPPSDVNEIWSAIAKSTSTNSLGIAAKVAPGNESALLQPVRLICIYTENFADKMDVYRVLKALRELGLVDKSQKRTIYYKADVYTYLELNSTNPYNIKASLYNSLDFLKNPPTHSPPPNKETKNVESFFQKVKKEPSDVE</sequence>
<dbReference type="PANTHER" id="PTHR31977">
    <property type="entry name" value="UPF0696 PROTEIN C11ORF68"/>
    <property type="match status" value="1"/>
</dbReference>
<dbReference type="SUPFAM" id="SSF55418">
    <property type="entry name" value="eIF4e-like"/>
    <property type="match status" value="1"/>
</dbReference>
<dbReference type="Gene3D" id="3.30.760.10">
    <property type="entry name" value="RNA Cap, Translation Initiation Factor Eif4e"/>
    <property type="match status" value="1"/>
</dbReference>
<keyword evidence="4" id="KW-1185">Reference proteome</keyword>
<name>A0A5M9JGE9_MONFR</name>
<evidence type="ECO:0008006" key="5">
    <source>
        <dbReference type="Google" id="ProtNLM"/>
    </source>
</evidence>
<accession>A0A5M9JGE9</accession>
<dbReference type="VEuPathDB" id="FungiDB:MFRU_019g01370"/>
<comment type="similarity">
    <text evidence="1">Belongs to the UPF0696 family.</text>
</comment>
<dbReference type="AlphaFoldDB" id="A0A5M9JGE9"/>
<feature type="region of interest" description="Disordered" evidence="2">
    <location>
        <begin position="284"/>
        <end position="314"/>
    </location>
</feature>
<dbReference type="InterPro" id="IPR023398">
    <property type="entry name" value="TIF_eIF4e-like"/>
</dbReference>
<dbReference type="InterPro" id="IPR015034">
    <property type="entry name" value="Bles03"/>
</dbReference>